<evidence type="ECO:0000313" key="1">
    <source>
        <dbReference type="EMBL" id="RAJ10981.1"/>
    </source>
</evidence>
<dbReference type="OrthoDB" id="9803101at2"/>
<reference evidence="1 2" key="1">
    <citation type="submission" date="2018-06" db="EMBL/GenBank/DDBJ databases">
        <title>Genomic Encyclopedia of Archaeal and Bacterial Type Strains, Phase II (KMG-II): from individual species to whole genera.</title>
        <authorList>
            <person name="Goeker M."/>
        </authorList>
    </citation>
    <scope>NUCLEOTIDE SEQUENCE [LARGE SCALE GENOMIC DNA]</scope>
    <source>
        <strain evidence="1 2">DSM 23857</strain>
    </source>
</reference>
<proteinExistence type="predicted"/>
<dbReference type="RefSeq" id="WP_111596088.1">
    <property type="nucleotide sequence ID" value="NZ_QLLL01000001.1"/>
</dbReference>
<protein>
    <submittedName>
        <fullName evidence="1">Uncharacterized protein</fullName>
    </submittedName>
</protein>
<keyword evidence="2" id="KW-1185">Reference proteome</keyword>
<sequence>MNTARIDRAYYMHMMLKLEALSTKLDHLLDHIEKPGLPGIFQEKIDLEAMSACWEKYFNRYEHLDPGKWMRGK</sequence>
<organism evidence="1 2">
    <name type="scientific">Chitinophaga skermanii</name>
    <dbReference type="NCBI Taxonomy" id="331697"/>
    <lineage>
        <taxon>Bacteria</taxon>
        <taxon>Pseudomonadati</taxon>
        <taxon>Bacteroidota</taxon>
        <taxon>Chitinophagia</taxon>
        <taxon>Chitinophagales</taxon>
        <taxon>Chitinophagaceae</taxon>
        <taxon>Chitinophaga</taxon>
    </lineage>
</organism>
<comment type="caution">
    <text evidence="1">The sequence shown here is derived from an EMBL/GenBank/DDBJ whole genome shotgun (WGS) entry which is preliminary data.</text>
</comment>
<accession>A0A327R2W9</accession>
<dbReference type="AlphaFoldDB" id="A0A327R2W9"/>
<evidence type="ECO:0000313" key="2">
    <source>
        <dbReference type="Proteomes" id="UP000249547"/>
    </source>
</evidence>
<dbReference type="EMBL" id="QLLL01000001">
    <property type="protein sequence ID" value="RAJ10981.1"/>
    <property type="molecule type" value="Genomic_DNA"/>
</dbReference>
<name>A0A327R2W9_9BACT</name>
<dbReference type="Proteomes" id="UP000249547">
    <property type="component" value="Unassembled WGS sequence"/>
</dbReference>
<gene>
    <name evidence="1" type="ORF">LX64_00588</name>
</gene>